<evidence type="ECO:0000256" key="2">
    <source>
        <dbReference type="ARBA" id="ARBA00009530"/>
    </source>
</evidence>
<gene>
    <name evidence="8" type="ORF">CI109_104022</name>
</gene>
<feature type="compositionally biased region" description="Polar residues" evidence="6">
    <location>
        <begin position="88"/>
        <end position="124"/>
    </location>
</feature>
<evidence type="ECO:0000256" key="4">
    <source>
        <dbReference type="ARBA" id="ARBA00022989"/>
    </source>
</evidence>
<keyword evidence="4 7" id="KW-1133">Transmembrane helix</keyword>
<dbReference type="GO" id="GO:0016020">
    <property type="term" value="C:membrane"/>
    <property type="evidence" value="ECO:0007669"/>
    <property type="project" value="UniProtKB-SubCell"/>
</dbReference>
<dbReference type="RefSeq" id="XP_031860482.1">
    <property type="nucleotide sequence ID" value="XM_032005248.1"/>
</dbReference>
<organism evidence="8 9">
    <name type="scientific">Kwoniella shandongensis</name>
    <dbReference type="NCBI Taxonomy" id="1734106"/>
    <lineage>
        <taxon>Eukaryota</taxon>
        <taxon>Fungi</taxon>
        <taxon>Dikarya</taxon>
        <taxon>Basidiomycota</taxon>
        <taxon>Agaricomycotina</taxon>
        <taxon>Tremellomycetes</taxon>
        <taxon>Tremellales</taxon>
        <taxon>Cryptococcaceae</taxon>
        <taxon>Kwoniella</taxon>
    </lineage>
</organism>
<evidence type="ECO:0000256" key="6">
    <source>
        <dbReference type="SAM" id="MobiDB-lite"/>
    </source>
</evidence>
<dbReference type="AlphaFoldDB" id="A0A5M6BXJ6"/>
<protein>
    <submittedName>
        <fullName evidence="8">Uncharacterized protein</fullName>
    </submittedName>
</protein>
<dbReference type="Proteomes" id="UP000322225">
    <property type="component" value="Chromosome 7"/>
</dbReference>
<dbReference type="InterPro" id="IPR000612">
    <property type="entry name" value="PMP3"/>
</dbReference>
<dbReference type="GeneID" id="43589391"/>
<accession>A0A5M6BXJ6</accession>
<keyword evidence="9" id="KW-1185">Reference proteome</keyword>
<dbReference type="Pfam" id="PF01679">
    <property type="entry name" value="Pmp3"/>
    <property type="match status" value="1"/>
</dbReference>
<reference evidence="8" key="2">
    <citation type="submission" date="2024-01" db="EMBL/GenBank/DDBJ databases">
        <title>Comparative genomics of Cryptococcus and Kwoniella reveals pathogenesis evolution and contrasting modes of karyotype evolution via chromosome fusion or intercentromeric recombination.</title>
        <authorList>
            <person name="Coelho M.A."/>
            <person name="David-Palma M."/>
            <person name="Shea T."/>
            <person name="Bowers K."/>
            <person name="McGinley-Smith S."/>
            <person name="Mohammad A.W."/>
            <person name="Gnirke A."/>
            <person name="Yurkov A.M."/>
            <person name="Nowrousian M."/>
            <person name="Sun S."/>
            <person name="Cuomo C.A."/>
            <person name="Heitman J."/>
        </authorList>
    </citation>
    <scope>NUCLEOTIDE SEQUENCE</scope>
    <source>
        <strain evidence="8">CBS 12478</strain>
    </source>
</reference>
<sequence>MNPEVQRRRKVQLYFLAVLCPPLAARKACETWEDKNVFFTLVLTLLGFVPGILFASYLVYQYLEEQAQIRKALQNVALQLRQMENQLSSRDDLNNASNPLPATSTGGSANPSPSHRETSGQQSYLPFRMPENSEEQPRRPPNSRRTGTDSRYQPPPLPNIDDTQAPPEGISPAKIPEPTSGTANDAEQGSAETNSPPLNEQKAPSLTEDELATPHTLQEFLLEDYKRNEGGLASTDSRTQPQKDLPLLPSERNVTGESTISGPSSHQGLETPTSIATNQAVRKYPLYDNPYTETTTPASYESREAEADDEASSKDKQDQPQGQGPNTLYGLEVRGEDSRRAKSDSRLLPNLSDHGGGMQDPPWYLDGD</sequence>
<feature type="compositionally biased region" description="Basic and acidic residues" evidence="6">
    <location>
        <begin position="301"/>
        <end position="318"/>
    </location>
</feature>
<feature type="compositionally biased region" description="Basic and acidic residues" evidence="6">
    <location>
        <begin position="333"/>
        <end position="345"/>
    </location>
</feature>
<feature type="compositionally biased region" description="Polar residues" evidence="6">
    <location>
        <begin position="252"/>
        <end position="280"/>
    </location>
</feature>
<evidence type="ECO:0000256" key="7">
    <source>
        <dbReference type="SAM" id="Phobius"/>
    </source>
</evidence>
<dbReference type="KEGG" id="ksn:43589391"/>
<dbReference type="EMBL" id="CP144057">
    <property type="protein sequence ID" value="WWD19561.1"/>
    <property type="molecule type" value="Genomic_DNA"/>
</dbReference>
<keyword evidence="3 7" id="KW-0812">Transmembrane</keyword>
<feature type="compositionally biased region" description="Polar residues" evidence="6">
    <location>
        <begin position="179"/>
        <end position="204"/>
    </location>
</feature>
<comment type="similarity">
    <text evidence="2">Belongs to the UPF0057 (PMP3) family.</text>
</comment>
<keyword evidence="5 7" id="KW-0472">Membrane</keyword>
<reference evidence="8" key="1">
    <citation type="submission" date="2017-08" db="EMBL/GenBank/DDBJ databases">
        <authorList>
            <person name="Cuomo C."/>
            <person name="Billmyre B."/>
            <person name="Heitman J."/>
        </authorList>
    </citation>
    <scope>NUCLEOTIDE SEQUENCE</scope>
    <source>
        <strain evidence="8">CBS 12478</strain>
    </source>
</reference>
<evidence type="ECO:0000256" key="3">
    <source>
        <dbReference type="ARBA" id="ARBA00022692"/>
    </source>
</evidence>
<proteinExistence type="inferred from homology"/>
<evidence type="ECO:0000256" key="1">
    <source>
        <dbReference type="ARBA" id="ARBA00004370"/>
    </source>
</evidence>
<name>A0A5M6BXJ6_9TREE</name>
<feature type="transmembrane region" description="Helical" evidence="7">
    <location>
        <begin position="36"/>
        <end position="60"/>
    </location>
</feature>
<comment type="subcellular location">
    <subcellularLocation>
        <location evidence="1">Membrane</location>
    </subcellularLocation>
</comment>
<feature type="region of interest" description="Disordered" evidence="6">
    <location>
        <begin position="88"/>
        <end position="368"/>
    </location>
</feature>
<evidence type="ECO:0000256" key="5">
    <source>
        <dbReference type="ARBA" id="ARBA00023136"/>
    </source>
</evidence>
<evidence type="ECO:0000313" key="8">
    <source>
        <dbReference type="EMBL" id="WWD19561.1"/>
    </source>
</evidence>
<evidence type="ECO:0000313" key="9">
    <source>
        <dbReference type="Proteomes" id="UP000322225"/>
    </source>
</evidence>